<dbReference type="Pfam" id="PF14074">
    <property type="entry name" value="DUF4257"/>
    <property type="match status" value="1"/>
</dbReference>
<dbReference type="Proteomes" id="UP000252731">
    <property type="component" value="Unassembled WGS sequence"/>
</dbReference>
<dbReference type="RefSeq" id="WP_113882047.1">
    <property type="nucleotide sequence ID" value="NZ_QNSF01000003.1"/>
</dbReference>
<protein>
    <submittedName>
        <fullName evidence="2">Uncharacterized protein DUF4257</fullName>
    </submittedName>
</protein>
<dbReference type="AlphaFoldDB" id="A0A366K100"/>
<evidence type="ECO:0000256" key="1">
    <source>
        <dbReference type="SAM" id="Phobius"/>
    </source>
</evidence>
<dbReference type="OrthoDB" id="2898699at2"/>
<organism evidence="2 3">
    <name type="scientific">Cytobacillus firmus</name>
    <name type="common">Bacillus firmus</name>
    <dbReference type="NCBI Taxonomy" id="1399"/>
    <lineage>
        <taxon>Bacteria</taxon>
        <taxon>Bacillati</taxon>
        <taxon>Bacillota</taxon>
        <taxon>Bacilli</taxon>
        <taxon>Bacillales</taxon>
        <taxon>Bacillaceae</taxon>
        <taxon>Cytobacillus</taxon>
    </lineage>
</organism>
<proteinExistence type="predicted"/>
<comment type="caution">
    <text evidence="2">The sequence shown here is derived from an EMBL/GenBank/DDBJ whole genome shotgun (WGS) entry which is preliminary data.</text>
</comment>
<feature type="transmembrane region" description="Helical" evidence="1">
    <location>
        <begin position="6"/>
        <end position="24"/>
    </location>
</feature>
<name>A0A366K100_CYTFI</name>
<keyword evidence="1" id="KW-0812">Transmembrane</keyword>
<evidence type="ECO:0000313" key="2">
    <source>
        <dbReference type="EMBL" id="RBP95364.1"/>
    </source>
</evidence>
<dbReference type="InterPro" id="IPR025353">
    <property type="entry name" value="DUF4257"/>
</dbReference>
<reference evidence="2 3" key="1">
    <citation type="submission" date="2018-06" db="EMBL/GenBank/DDBJ databases">
        <title>Freshwater and sediment microbial communities from various areas in North America, analyzing microbe dynamics in response to fracking.</title>
        <authorList>
            <person name="Lamendella R."/>
        </authorList>
    </citation>
    <scope>NUCLEOTIDE SEQUENCE [LARGE SCALE GENOMIC DNA]</scope>
    <source>
        <strain evidence="2 3">14_TX</strain>
    </source>
</reference>
<accession>A0A366K100</accession>
<feature type="transmembrane region" description="Helical" evidence="1">
    <location>
        <begin position="36"/>
        <end position="57"/>
    </location>
</feature>
<evidence type="ECO:0000313" key="3">
    <source>
        <dbReference type="Proteomes" id="UP000252731"/>
    </source>
</evidence>
<keyword evidence="3" id="KW-1185">Reference proteome</keyword>
<keyword evidence="1" id="KW-1133">Transmembrane helix</keyword>
<dbReference type="EMBL" id="QNSF01000003">
    <property type="protein sequence ID" value="RBP95364.1"/>
    <property type="molecule type" value="Genomic_DNA"/>
</dbReference>
<feature type="transmembrane region" description="Helical" evidence="1">
    <location>
        <begin position="63"/>
        <end position="88"/>
    </location>
</feature>
<sequence length="94" mass="10153">MFLNITFALLIGGLVGVVGHIRKEGKMVKPRRTKKFIYLGVLEEVIMGALAAVFLVVSSDPDSALKVVLLAVIAGFGGDALLTCLDFLKIRHKE</sequence>
<keyword evidence="1" id="KW-0472">Membrane</keyword>
<gene>
    <name evidence="2" type="ORF">DFO70_103406</name>
</gene>